<sequence length="276" mass="30779">MLQRTPKCNVTVSLMGHYCTKGGEVLWWCGGVVVSRVYCPKPASHANEHFPRRPDLRGPRRPFNAVTSRASREPRWLQHRRGAAGLCMEIGERLKLPLTLTTSALHVQQVNSTRLGFDERNSDMWLMRVRARGGACVGRGAERGSVWRVIIYVWWRDGEEDGRGNMGGGGREAVSCTGSSLSFLLPAVRSGSHKGPPHRDTTPARHTASPQPFETQRRHKRSYYTTIKATPTHPRSDMFGCMTAAQGVGREGRRRMWRRGRESTGTKEGEGKGMGA</sequence>
<accession>A0AAW0TLY5</accession>
<gene>
    <name evidence="2" type="ORF">O3P69_020609</name>
</gene>
<dbReference type="AlphaFoldDB" id="A0AAW0TLY5"/>
<name>A0AAW0TLY5_SCYPA</name>
<comment type="caution">
    <text evidence="2">The sequence shown here is derived from an EMBL/GenBank/DDBJ whole genome shotgun (WGS) entry which is preliminary data.</text>
</comment>
<evidence type="ECO:0000256" key="1">
    <source>
        <dbReference type="SAM" id="MobiDB-lite"/>
    </source>
</evidence>
<feature type="region of interest" description="Disordered" evidence="1">
    <location>
        <begin position="48"/>
        <end position="68"/>
    </location>
</feature>
<proteinExistence type="predicted"/>
<evidence type="ECO:0000313" key="2">
    <source>
        <dbReference type="EMBL" id="KAK8388724.1"/>
    </source>
</evidence>
<protein>
    <submittedName>
        <fullName evidence="2">Uncharacterized protein</fullName>
    </submittedName>
</protein>
<organism evidence="2 3">
    <name type="scientific">Scylla paramamosain</name>
    <name type="common">Mud crab</name>
    <dbReference type="NCBI Taxonomy" id="85552"/>
    <lineage>
        <taxon>Eukaryota</taxon>
        <taxon>Metazoa</taxon>
        <taxon>Ecdysozoa</taxon>
        <taxon>Arthropoda</taxon>
        <taxon>Crustacea</taxon>
        <taxon>Multicrustacea</taxon>
        <taxon>Malacostraca</taxon>
        <taxon>Eumalacostraca</taxon>
        <taxon>Eucarida</taxon>
        <taxon>Decapoda</taxon>
        <taxon>Pleocyemata</taxon>
        <taxon>Brachyura</taxon>
        <taxon>Eubrachyura</taxon>
        <taxon>Portunoidea</taxon>
        <taxon>Portunidae</taxon>
        <taxon>Portuninae</taxon>
        <taxon>Scylla</taxon>
    </lineage>
</organism>
<feature type="compositionally biased region" description="Basic and acidic residues" evidence="1">
    <location>
        <begin position="259"/>
        <end position="276"/>
    </location>
</feature>
<dbReference type="EMBL" id="JARAKH010000028">
    <property type="protein sequence ID" value="KAK8388724.1"/>
    <property type="molecule type" value="Genomic_DNA"/>
</dbReference>
<reference evidence="2 3" key="1">
    <citation type="submission" date="2023-03" db="EMBL/GenBank/DDBJ databases">
        <title>High-quality genome of Scylla paramamosain provides insights in environmental adaptation.</title>
        <authorList>
            <person name="Zhang L."/>
        </authorList>
    </citation>
    <scope>NUCLEOTIDE SEQUENCE [LARGE SCALE GENOMIC DNA]</scope>
    <source>
        <strain evidence="2">LZ_2023a</strain>
        <tissue evidence="2">Muscle</tissue>
    </source>
</reference>
<feature type="region of interest" description="Disordered" evidence="1">
    <location>
        <begin position="247"/>
        <end position="276"/>
    </location>
</feature>
<feature type="region of interest" description="Disordered" evidence="1">
    <location>
        <begin position="189"/>
        <end position="220"/>
    </location>
</feature>
<feature type="compositionally biased region" description="Basic and acidic residues" evidence="1">
    <location>
        <begin position="48"/>
        <end position="58"/>
    </location>
</feature>
<dbReference type="Proteomes" id="UP001487740">
    <property type="component" value="Unassembled WGS sequence"/>
</dbReference>
<keyword evidence="3" id="KW-1185">Reference proteome</keyword>
<evidence type="ECO:0000313" key="3">
    <source>
        <dbReference type="Proteomes" id="UP001487740"/>
    </source>
</evidence>